<keyword evidence="4" id="KW-1185">Reference proteome</keyword>
<accession>A0A3P8WQ95</accession>
<evidence type="ECO:0000313" key="4">
    <source>
        <dbReference type="Proteomes" id="UP000265120"/>
    </source>
</evidence>
<dbReference type="GO" id="GO:0003682">
    <property type="term" value="F:chromatin binding"/>
    <property type="evidence" value="ECO:0007669"/>
    <property type="project" value="TreeGrafter"/>
</dbReference>
<organism evidence="3 4">
    <name type="scientific">Cynoglossus semilaevis</name>
    <name type="common">Tongue sole</name>
    <dbReference type="NCBI Taxonomy" id="244447"/>
    <lineage>
        <taxon>Eukaryota</taxon>
        <taxon>Metazoa</taxon>
        <taxon>Chordata</taxon>
        <taxon>Craniata</taxon>
        <taxon>Vertebrata</taxon>
        <taxon>Euteleostomi</taxon>
        <taxon>Actinopterygii</taxon>
        <taxon>Neopterygii</taxon>
        <taxon>Teleostei</taxon>
        <taxon>Neoteleostei</taxon>
        <taxon>Acanthomorphata</taxon>
        <taxon>Carangaria</taxon>
        <taxon>Pleuronectiformes</taxon>
        <taxon>Pleuronectoidei</taxon>
        <taxon>Cynoglossidae</taxon>
        <taxon>Cynoglossinae</taxon>
        <taxon>Cynoglossus</taxon>
    </lineage>
</organism>
<sequence>MSPASTASCYQTSSPPPPPPPPPASALPSLDSPGCVHSVPTQWSVGEVSQFISTLQGCEELAPQFLSQEIDGQALLLLKEEHLMSTMNMKLGPALKICAHINSLRD</sequence>
<dbReference type="InterPro" id="IPR001660">
    <property type="entry name" value="SAM"/>
</dbReference>
<feature type="domain" description="SAM" evidence="2">
    <location>
        <begin position="43"/>
        <end position="106"/>
    </location>
</feature>
<evidence type="ECO:0000259" key="2">
    <source>
        <dbReference type="PROSITE" id="PS50105"/>
    </source>
</evidence>
<dbReference type="OMA" id="VCARINS"/>
<name>A0A3P8WQ95_CYNSE</name>
<reference evidence="3 4" key="1">
    <citation type="journal article" date="2014" name="Nat. Genet.">
        <title>Whole-genome sequence of a flatfish provides insights into ZW sex chromosome evolution and adaptation to a benthic lifestyle.</title>
        <authorList>
            <person name="Chen S."/>
            <person name="Zhang G."/>
            <person name="Shao C."/>
            <person name="Huang Q."/>
            <person name="Liu G."/>
            <person name="Zhang P."/>
            <person name="Song W."/>
            <person name="An N."/>
            <person name="Chalopin D."/>
            <person name="Volff J.N."/>
            <person name="Hong Y."/>
            <person name="Li Q."/>
            <person name="Sha Z."/>
            <person name="Zhou H."/>
            <person name="Xie M."/>
            <person name="Yu Q."/>
            <person name="Liu Y."/>
            <person name="Xiang H."/>
            <person name="Wang N."/>
            <person name="Wu K."/>
            <person name="Yang C."/>
            <person name="Zhou Q."/>
            <person name="Liao X."/>
            <person name="Yang L."/>
            <person name="Hu Q."/>
            <person name="Zhang J."/>
            <person name="Meng L."/>
            <person name="Jin L."/>
            <person name="Tian Y."/>
            <person name="Lian J."/>
            <person name="Yang J."/>
            <person name="Miao G."/>
            <person name="Liu S."/>
            <person name="Liang Z."/>
            <person name="Yan F."/>
            <person name="Li Y."/>
            <person name="Sun B."/>
            <person name="Zhang H."/>
            <person name="Zhang J."/>
            <person name="Zhu Y."/>
            <person name="Du M."/>
            <person name="Zhao Y."/>
            <person name="Schartl M."/>
            <person name="Tang Q."/>
            <person name="Wang J."/>
        </authorList>
    </citation>
    <scope>NUCLEOTIDE SEQUENCE</scope>
</reference>
<feature type="compositionally biased region" description="Polar residues" evidence="1">
    <location>
        <begin position="1"/>
        <end position="12"/>
    </location>
</feature>
<dbReference type="GeneTree" id="ENSGT00940000165997"/>
<dbReference type="SUPFAM" id="SSF47769">
    <property type="entry name" value="SAM/Pointed domain"/>
    <property type="match status" value="1"/>
</dbReference>
<feature type="region of interest" description="Disordered" evidence="1">
    <location>
        <begin position="1"/>
        <end position="31"/>
    </location>
</feature>
<evidence type="ECO:0000313" key="3">
    <source>
        <dbReference type="Ensembl" id="ENSCSEP00000026855.1"/>
    </source>
</evidence>
<dbReference type="Ensembl" id="ENSCSET00000027215.1">
    <property type="protein sequence ID" value="ENSCSEP00000026855.1"/>
    <property type="gene ID" value="ENSCSEG00000017148.1"/>
</dbReference>
<proteinExistence type="predicted"/>
<dbReference type="InParanoid" id="A0A3P8WQ95"/>
<dbReference type="PANTHER" id="PTHR12247">
    <property type="entry name" value="POLYCOMB GROUP PROTEIN"/>
    <property type="match status" value="1"/>
</dbReference>
<dbReference type="Gene3D" id="1.10.150.50">
    <property type="entry name" value="Transcription Factor, Ets-1"/>
    <property type="match status" value="1"/>
</dbReference>
<reference evidence="3" key="3">
    <citation type="submission" date="2025-09" db="UniProtKB">
        <authorList>
            <consortium name="Ensembl"/>
        </authorList>
    </citation>
    <scope>IDENTIFICATION</scope>
</reference>
<dbReference type="GO" id="GO:0042393">
    <property type="term" value="F:histone binding"/>
    <property type="evidence" value="ECO:0007669"/>
    <property type="project" value="TreeGrafter"/>
</dbReference>
<dbReference type="InterPro" id="IPR013761">
    <property type="entry name" value="SAM/pointed_sf"/>
</dbReference>
<dbReference type="Proteomes" id="UP000265120">
    <property type="component" value="Chromosome 18"/>
</dbReference>
<dbReference type="STRING" id="244447.ENSCSEP00000026855"/>
<dbReference type="Pfam" id="PF00536">
    <property type="entry name" value="SAM_1"/>
    <property type="match status" value="1"/>
</dbReference>
<dbReference type="GO" id="GO:0035102">
    <property type="term" value="C:PRC1 complex"/>
    <property type="evidence" value="ECO:0007669"/>
    <property type="project" value="TreeGrafter"/>
</dbReference>
<protein>
    <recommendedName>
        <fullName evidence="2">SAM domain-containing protein</fullName>
    </recommendedName>
</protein>
<reference evidence="3" key="2">
    <citation type="submission" date="2025-08" db="UniProtKB">
        <authorList>
            <consortium name="Ensembl"/>
        </authorList>
    </citation>
    <scope>IDENTIFICATION</scope>
</reference>
<dbReference type="SMART" id="SM00454">
    <property type="entry name" value="SAM"/>
    <property type="match status" value="1"/>
</dbReference>
<dbReference type="PANTHER" id="PTHR12247:SF140">
    <property type="entry name" value="POLYHOMEOTIC HOMOLOG 1"/>
    <property type="match status" value="1"/>
</dbReference>
<dbReference type="AlphaFoldDB" id="A0A3P8WQ95"/>
<evidence type="ECO:0000256" key="1">
    <source>
        <dbReference type="SAM" id="MobiDB-lite"/>
    </source>
</evidence>
<dbReference type="InterPro" id="IPR050548">
    <property type="entry name" value="PcG_chromatin_remod_factors"/>
</dbReference>
<dbReference type="CDD" id="cd09577">
    <property type="entry name" value="SAM_Ph1_2_3"/>
    <property type="match status" value="1"/>
</dbReference>
<feature type="compositionally biased region" description="Pro residues" evidence="1">
    <location>
        <begin position="14"/>
        <end position="25"/>
    </location>
</feature>
<dbReference type="PROSITE" id="PS50105">
    <property type="entry name" value="SAM_DOMAIN"/>
    <property type="match status" value="1"/>
</dbReference>
<dbReference type="GO" id="GO:0045892">
    <property type="term" value="P:negative regulation of DNA-templated transcription"/>
    <property type="evidence" value="ECO:0007669"/>
    <property type="project" value="TreeGrafter"/>
</dbReference>